<dbReference type="AlphaFoldDB" id="A0AAP7DIT3"/>
<name>A0AAP7DIT3_PAEAL</name>
<dbReference type="SUPFAM" id="SSF47413">
    <property type="entry name" value="lambda repressor-like DNA-binding domains"/>
    <property type="match status" value="1"/>
</dbReference>
<gene>
    <name evidence="3" type="ORF">HMI46_15995</name>
</gene>
<evidence type="ECO:0000313" key="3">
    <source>
        <dbReference type="EMBL" id="NOJ72053.1"/>
    </source>
</evidence>
<reference evidence="3 4" key="1">
    <citation type="submission" date="2020-05" db="EMBL/GenBank/DDBJ databases">
        <title>Whole genome sequencing and identification of novel metabolites from Paenibacillus alvei strain JR949.</title>
        <authorList>
            <person name="Rajendhran J."/>
            <person name="Sree Pranav P."/>
            <person name="Mahalakshmi B."/>
            <person name="Karthikeyan R."/>
        </authorList>
    </citation>
    <scope>NUCLEOTIDE SEQUENCE [LARGE SCALE GENOMIC DNA]</scope>
    <source>
        <strain evidence="3 4">JR949</strain>
    </source>
</reference>
<organism evidence="3 4">
    <name type="scientific">Paenibacillus alvei</name>
    <name type="common">Bacillus alvei</name>
    <dbReference type="NCBI Taxonomy" id="44250"/>
    <lineage>
        <taxon>Bacteria</taxon>
        <taxon>Bacillati</taxon>
        <taxon>Bacillota</taxon>
        <taxon>Bacilli</taxon>
        <taxon>Bacillales</taxon>
        <taxon>Paenibacillaceae</taxon>
        <taxon>Paenibacillus</taxon>
    </lineage>
</organism>
<comment type="similarity">
    <text evidence="1">Belongs to the short-chain fatty acyl-CoA assimilation regulator (ScfR) family.</text>
</comment>
<dbReference type="PANTHER" id="PTHR43236:SF1">
    <property type="entry name" value="BLL7220 PROTEIN"/>
    <property type="match status" value="1"/>
</dbReference>
<dbReference type="PANTHER" id="PTHR43236">
    <property type="entry name" value="ANTITOXIN HIGA1"/>
    <property type="match status" value="1"/>
</dbReference>
<dbReference type="RefSeq" id="WP_171417536.1">
    <property type="nucleotide sequence ID" value="NZ_JABFOR010000020.1"/>
</dbReference>
<sequence length="404" mass="46975">MFFGDNLANLRIMHGYSRKQLSDMLGVTEQAVWQYENAYTTPKMQIVNELKRIFNVKSKYFYSKDMLAKYMTPLNVDVMNIAYRSKVLNVISKTQAEAKHIEYLDSFVNYITAYVSHPTLKIIKLRNEVMEYIEHTNDDRSAQINTVAHLARKRLDLSTSSNDDLLFQIEKSGVFVFEKAIGEEIDAYSLWTRNERPYIILGNIKRSAARRNFDLAHELGHLLLHYQLEFANLDRKEHKNIENEANMFAGALLLPEEQFTLDMKDISRPTNPDGYVDLKKKWKTSLQVLGYRAANLGIIEAKGHRNFYAALHRKGYLKMEPLDDIIPIQKPMKIKTIIDFVSKKGIVDIGHMIEQDWKVEVSFFHHMTGIDPSFFEKYMTRDLDFGLQNVTEITERISANKIKA</sequence>
<proteinExistence type="inferred from homology"/>
<dbReference type="Pfam" id="PF01381">
    <property type="entry name" value="HTH_3"/>
    <property type="match status" value="1"/>
</dbReference>
<dbReference type="InterPro" id="IPR052345">
    <property type="entry name" value="Rad_response_metalloprotease"/>
</dbReference>
<dbReference type="Gene3D" id="1.10.10.2910">
    <property type="match status" value="1"/>
</dbReference>
<dbReference type="GO" id="GO:0003677">
    <property type="term" value="F:DNA binding"/>
    <property type="evidence" value="ECO:0007669"/>
    <property type="project" value="InterPro"/>
</dbReference>
<dbReference type="InterPro" id="IPR001387">
    <property type="entry name" value="Cro/C1-type_HTH"/>
</dbReference>
<dbReference type="PROSITE" id="PS50943">
    <property type="entry name" value="HTH_CROC1"/>
    <property type="match status" value="1"/>
</dbReference>
<evidence type="ECO:0000256" key="1">
    <source>
        <dbReference type="ARBA" id="ARBA00007227"/>
    </source>
</evidence>
<accession>A0AAP7DIT3</accession>
<evidence type="ECO:0000313" key="4">
    <source>
        <dbReference type="Proteomes" id="UP000552038"/>
    </source>
</evidence>
<dbReference type="Gene3D" id="1.10.260.40">
    <property type="entry name" value="lambda repressor-like DNA-binding domains"/>
    <property type="match status" value="1"/>
</dbReference>
<feature type="domain" description="HTH cro/C1-type" evidence="2">
    <location>
        <begin position="7"/>
        <end position="61"/>
    </location>
</feature>
<comment type="caution">
    <text evidence="3">The sequence shown here is derived from an EMBL/GenBank/DDBJ whole genome shotgun (WGS) entry which is preliminary data.</text>
</comment>
<evidence type="ECO:0000259" key="2">
    <source>
        <dbReference type="PROSITE" id="PS50943"/>
    </source>
</evidence>
<dbReference type="Pfam" id="PF06114">
    <property type="entry name" value="Peptidase_M78"/>
    <property type="match status" value="1"/>
</dbReference>
<dbReference type="CDD" id="cd00093">
    <property type="entry name" value="HTH_XRE"/>
    <property type="match status" value="1"/>
</dbReference>
<dbReference type="InterPro" id="IPR010359">
    <property type="entry name" value="IrrE_HExxH"/>
</dbReference>
<dbReference type="SMART" id="SM00530">
    <property type="entry name" value="HTH_XRE"/>
    <property type="match status" value="1"/>
</dbReference>
<dbReference type="Proteomes" id="UP000552038">
    <property type="component" value="Unassembled WGS sequence"/>
</dbReference>
<dbReference type="InterPro" id="IPR010982">
    <property type="entry name" value="Lambda_DNA-bd_dom_sf"/>
</dbReference>
<dbReference type="EMBL" id="JABFOR010000020">
    <property type="protein sequence ID" value="NOJ72053.1"/>
    <property type="molecule type" value="Genomic_DNA"/>
</dbReference>
<protein>
    <submittedName>
        <fullName evidence="3">ImmA/IrrE family metallo-endopeptidase</fullName>
    </submittedName>
</protein>